<keyword evidence="7" id="KW-0472">Membrane</keyword>
<dbReference type="SUPFAM" id="SSF55486">
    <property type="entry name" value="Metalloproteases ('zincins'), catalytic domain"/>
    <property type="match status" value="1"/>
</dbReference>
<evidence type="ECO:0000256" key="3">
    <source>
        <dbReference type="ARBA" id="ARBA00022723"/>
    </source>
</evidence>
<dbReference type="PANTHER" id="PTHR15910:SF1">
    <property type="entry name" value="ARCHAEMETZINCIN-2"/>
    <property type="match status" value="1"/>
</dbReference>
<evidence type="ECO:0000313" key="9">
    <source>
        <dbReference type="RefSeq" id="XP_002731926.1"/>
    </source>
</evidence>
<dbReference type="Proteomes" id="UP000694865">
    <property type="component" value="Unplaced"/>
</dbReference>
<dbReference type="Pfam" id="PF07998">
    <property type="entry name" value="Peptidase_M54"/>
    <property type="match status" value="1"/>
</dbReference>
<proteinExistence type="predicted"/>
<dbReference type="RefSeq" id="XP_002731926.1">
    <property type="nucleotide sequence ID" value="XM_002731880.1"/>
</dbReference>
<feature type="transmembrane region" description="Helical" evidence="7">
    <location>
        <begin position="63"/>
        <end position="84"/>
    </location>
</feature>
<dbReference type="CDD" id="cd11375">
    <property type="entry name" value="Peptidase_M54"/>
    <property type="match status" value="1"/>
</dbReference>
<keyword evidence="2" id="KW-0645">Protease</keyword>
<sequence length="570" mass="65955">MTPPTGLRTLIRSLPTGLRTSIWSPPTGLRTLIRLPPTGLRTLIRLPPTGLRTLILLEFWFDWFVVSFYTLYFITLGFFIWYFVRLMFCRRDLRVRHNRVRVLVGSIDKFDTQIQNLFMMSEACLDPSPPERNNLAKPQSSQRDKSKLFICKDKIANSERQGFPQWKVAREMNSLFALNFSSKRNIIFFQPIGEFPSHILDFKVGGIPLLQFLCDFLKTFFHGMEVETQEEISVESLEVTSRYHKVTGKKQVLVTDVLTKLKKFLKHRFHYIVGMSWTDLYPSDDLNFVLGEASYKQRSAVFSFGRYEPQCYHDNKAYDDIVEVDGEILWKLIKVMTHEVCHTFGLAHCVFFECAMNESSSVKEAMSQPLFLCPICLRKLQHLCDFNIRTRYQSLLLICHHVQKYFPTKKMEASIFLNNERSDTVAVDKVESCLQFLNNERSDTVAVDKVESCLQFLNNERSDTVAVDKVESCLQFLNNERSDTVAVDKVESCLQFLNNERSDTVAVDKVESCLQFLNNERSDTVAVDKVESCLQFLNNERSDTVAVDKVESCLQFLNNERSDTVAVDKV</sequence>
<reference evidence="9" key="1">
    <citation type="submission" date="2025-08" db="UniProtKB">
        <authorList>
            <consortium name="RefSeq"/>
        </authorList>
    </citation>
    <scope>IDENTIFICATION</scope>
    <source>
        <tissue evidence="9">Testes</tissue>
    </source>
</reference>
<dbReference type="PANTHER" id="PTHR15910">
    <property type="entry name" value="ARCHAEMETZINCIN"/>
    <property type="match status" value="1"/>
</dbReference>
<keyword evidence="4" id="KW-0378">Hydrolase</keyword>
<comment type="cofactor">
    <cofactor evidence="1">
        <name>Zn(2+)</name>
        <dbReference type="ChEBI" id="CHEBI:29105"/>
    </cofactor>
</comment>
<accession>A0ABM0GKK0</accession>
<protein>
    <submittedName>
        <fullName evidence="9">Archaemetzincin-1-like</fullName>
    </submittedName>
</protein>
<keyword evidence="8" id="KW-1185">Reference proteome</keyword>
<evidence type="ECO:0000256" key="7">
    <source>
        <dbReference type="SAM" id="Phobius"/>
    </source>
</evidence>
<name>A0ABM0GKK0_SACKO</name>
<evidence type="ECO:0000256" key="2">
    <source>
        <dbReference type="ARBA" id="ARBA00022670"/>
    </source>
</evidence>
<evidence type="ECO:0000256" key="5">
    <source>
        <dbReference type="ARBA" id="ARBA00022833"/>
    </source>
</evidence>
<evidence type="ECO:0000313" key="8">
    <source>
        <dbReference type="Proteomes" id="UP000694865"/>
    </source>
</evidence>
<evidence type="ECO:0000256" key="6">
    <source>
        <dbReference type="ARBA" id="ARBA00023049"/>
    </source>
</evidence>
<gene>
    <name evidence="9" type="primary">LOC100372508</name>
</gene>
<evidence type="ECO:0000256" key="4">
    <source>
        <dbReference type="ARBA" id="ARBA00022801"/>
    </source>
</evidence>
<keyword evidence="7" id="KW-0812">Transmembrane</keyword>
<dbReference type="Gene3D" id="3.40.390.10">
    <property type="entry name" value="Collagenase (Catalytic Domain)"/>
    <property type="match status" value="1"/>
</dbReference>
<dbReference type="GeneID" id="100372508"/>
<evidence type="ECO:0000256" key="1">
    <source>
        <dbReference type="ARBA" id="ARBA00001947"/>
    </source>
</evidence>
<keyword evidence="7" id="KW-1133">Transmembrane helix</keyword>
<dbReference type="InterPro" id="IPR012962">
    <property type="entry name" value="Pept_M54_archaemetzincn"/>
</dbReference>
<keyword evidence="5" id="KW-0862">Zinc</keyword>
<keyword evidence="3" id="KW-0479">Metal-binding</keyword>
<keyword evidence="6" id="KW-0482">Metalloprotease</keyword>
<dbReference type="InterPro" id="IPR024079">
    <property type="entry name" value="MetalloPept_cat_dom_sf"/>
</dbReference>
<organism evidence="8 9">
    <name type="scientific">Saccoglossus kowalevskii</name>
    <name type="common">Acorn worm</name>
    <dbReference type="NCBI Taxonomy" id="10224"/>
    <lineage>
        <taxon>Eukaryota</taxon>
        <taxon>Metazoa</taxon>
        <taxon>Hemichordata</taxon>
        <taxon>Enteropneusta</taxon>
        <taxon>Harrimaniidae</taxon>
        <taxon>Saccoglossus</taxon>
    </lineage>
</organism>